<feature type="compositionally biased region" description="Acidic residues" evidence="1">
    <location>
        <begin position="199"/>
        <end position="210"/>
    </location>
</feature>
<reference evidence="2 3" key="1">
    <citation type="submission" date="2018-12" db="EMBL/GenBank/DDBJ databases">
        <title>Draft genome sequence of Xylaria grammica IHI A82.</title>
        <authorList>
            <person name="Buettner E."/>
            <person name="Kellner H."/>
        </authorList>
    </citation>
    <scope>NUCLEOTIDE SEQUENCE [LARGE SCALE GENOMIC DNA]</scope>
    <source>
        <strain evidence="2 3">IHI A82</strain>
    </source>
</reference>
<feature type="region of interest" description="Disordered" evidence="1">
    <location>
        <begin position="174"/>
        <end position="289"/>
    </location>
</feature>
<sequence length="407" mass="44045">MDGAPSSDKSLLERLNALKPSSVSFISPSSSNRSPSKPEYFRGLAKYLVSNPTPSIDTIERARPPSREDALTARLKSLRSQASESIDSAVTDRGRGVGESTPPRPAKRTRSPAGDKLGIQQVSAFQVTDDVDPLLYTDDQTLEELLEDLRSDETWLDEVAAEEEEHQRITALLAELGTSSSVSAVPDKQTASRDSPHEDSEDSDDDDSEGEILTAEVDSVLGKAMDEVEWEMVNKAPSPPQLASTPPEDAKQASQDGIIPSSNDNPFTLPTVPSELQDQPNLPTLSTQPQSDVDFAASIASRMSALKLSAPRSLPSAPTAAVDSLGLPRAPTFAPADRPVPGLAKRTDEDQKSWCVVCLEDGTIRCLGCEDGDNVYCARCWKEMHVGPRAGYDERGHSWETFSSRPR</sequence>
<dbReference type="SUPFAM" id="SSF57845">
    <property type="entry name" value="B-box zinc-binding domain"/>
    <property type="match status" value="1"/>
</dbReference>
<dbReference type="PANTHER" id="PTHR46603">
    <property type="entry name" value="ABSCISSION/NOCUT CHECKPOINT REGULATOR"/>
    <property type="match status" value="1"/>
</dbReference>
<dbReference type="EMBL" id="RYZI01000017">
    <property type="protein sequence ID" value="RWA13898.1"/>
    <property type="molecule type" value="Genomic_DNA"/>
</dbReference>
<gene>
    <name evidence="2" type="ORF">EKO27_g1203</name>
</gene>
<feature type="region of interest" description="Disordered" evidence="1">
    <location>
        <begin position="74"/>
        <end position="119"/>
    </location>
</feature>
<name>A0A439DHN3_9PEZI</name>
<keyword evidence="3" id="KW-1185">Reference proteome</keyword>
<comment type="caution">
    <text evidence="2">The sequence shown here is derived from an EMBL/GenBank/DDBJ whole genome shotgun (WGS) entry which is preliminary data.</text>
</comment>
<feature type="compositionally biased region" description="Polar residues" evidence="1">
    <location>
        <begin position="274"/>
        <end position="289"/>
    </location>
</feature>
<dbReference type="AlphaFoldDB" id="A0A439DHN3"/>
<dbReference type="InterPro" id="IPR044553">
    <property type="entry name" value="Bbox1_ANCHR"/>
</dbReference>
<dbReference type="Pfam" id="PF22586">
    <property type="entry name" value="ANCHR-like_BBOX"/>
    <property type="match status" value="1"/>
</dbReference>
<accession>A0A439DHN3</accession>
<protein>
    <recommendedName>
        <fullName evidence="4">Abscission/NoCut checkpoint regulator</fullName>
    </recommendedName>
</protein>
<dbReference type="PANTHER" id="PTHR46603:SF1">
    <property type="entry name" value="ABSCISSION_NOCUT CHECKPOINT REGULATOR"/>
    <property type="match status" value="1"/>
</dbReference>
<proteinExistence type="predicted"/>
<dbReference type="CDD" id="cd19817">
    <property type="entry name" value="Bbox1_ANCHR-like"/>
    <property type="match status" value="1"/>
</dbReference>
<evidence type="ECO:0000313" key="3">
    <source>
        <dbReference type="Proteomes" id="UP000286045"/>
    </source>
</evidence>
<evidence type="ECO:0000313" key="2">
    <source>
        <dbReference type="EMBL" id="RWA13898.1"/>
    </source>
</evidence>
<dbReference type="STRING" id="363999.A0A439DHN3"/>
<evidence type="ECO:0008006" key="4">
    <source>
        <dbReference type="Google" id="ProtNLM"/>
    </source>
</evidence>
<feature type="compositionally biased region" description="Polar residues" evidence="1">
    <location>
        <begin position="78"/>
        <end position="88"/>
    </location>
</feature>
<dbReference type="Proteomes" id="UP000286045">
    <property type="component" value="Unassembled WGS sequence"/>
</dbReference>
<organism evidence="2 3">
    <name type="scientific">Xylaria grammica</name>
    <dbReference type="NCBI Taxonomy" id="363999"/>
    <lineage>
        <taxon>Eukaryota</taxon>
        <taxon>Fungi</taxon>
        <taxon>Dikarya</taxon>
        <taxon>Ascomycota</taxon>
        <taxon>Pezizomycotina</taxon>
        <taxon>Sordariomycetes</taxon>
        <taxon>Xylariomycetidae</taxon>
        <taxon>Xylariales</taxon>
        <taxon>Xylariaceae</taxon>
        <taxon>Xylaria</taxon>
    </lineage>
</organism>
<feature type="compositionally biased region" description="Polar residues" evidence="1">
    <location>
        <begin position="252"/>
        <end position="268"/>
    </location>
</feature>
<evidence type="ECO:0000256" key="1">
    <source>
        <dbReference type="SAM" id="MobiDB-lite"/>
    </source>
</evidence>